<organism evidence="2 3">
    <name type="scientific">Candidatus Kerfeldbacteria bacterium CG08_land_8_20_14_0_20_40_16</name>
    <dbReference type="NCBI Taxonomy" id="2014244"/>
    <lineage>
        <taxon>Bacteria</taxon>
        <taxon>Candidatus Kerfeldiibacteriota</taxon>
    </lineage>
</organism>
<evidence type="ECO:0000313" key="3">
    <source>
        <dbReference type="Proteomes" id="UP000231542"/>
    </source>
</evidence>
<dbReference type="GO" id="GO:0004553">
    <property type="term" value="F:hydrolase activity, hydrolyzing O-glycosyl compounds"/>
    <property type="evidence" value="ECO:0007669"/>
    <property type="project" value="TreeGrafter"/>
</dbReference>
<dbReference type="Pfam" id="PF11790">
    <property type="entry name" value="Glyco_hydro_cc"/>
    <property type="match status" value="1"/>
</dbReference>
<protein>
    <recommendedName>
        <fullName evidence="1">Asl1-like glycosyl hydrolase catalytic domain-containing protein</fullName>
    </recommendedName>
</protein>
<reference evidence="2 3" key="1">
    <citation type="submission" date="2017-09" db="EMBL/GenBank/DDBJ databases">
        <title>Depth-based differentiation of microbial function through sediment-hosted aquifers and enrichment of novel symbionts in the deep terrestrial subsurface.</title>
        <authorList>
            <person name="Probst A.J."/>
            <person name="Ladd B."/>
            <person name="Jarett J.K."/>
            <person name="Geller-Mcgrath D.E."/>
            <person name="Sieber C.M."/>
            <person name="Emerson J.B."/>
            <person name="Anantharaman K."/>
            <person name="Thomas B.C."/>
            <person name="Malmstrom R."/>
            <person name="Stieglmeier M."/>
            <person name="Klingl A."/>
            <person name="Woyke T."/>
            <person name="Ryan C.M."/>
            <person name="Banfield J.F."/>
        </authorList>
    </citation>
    <scope>NUCLEOTIDE SEQUENCE [LARGE SCALE GENOMIC DNA]</scope>
    <source>
        <strain evidence="2">CG08_land_8_20_14_0_20_40_16</strain>
    </source>
</reference>
<gene>
    <name evidence="2" type="ORF">COT24_03885</name>
</gene>
<name>A0A2H0YV16_9BACT</name>
<dbReference type="SUPFAM" id="SSF51445">
    <property type="entry name" value="(Trans)glycosidases"/>
    <property type="match status" value="1"/>
</dbReference>
<comment type="caution">
    <text evidence="2">The sequence shown here is derived from an EMBL/GenBank/DDBJ whole genome shotgun (WGS) entry which is preliminary data.</text>
</comment>
<accession>A0A2H0YV16</accession>
<dbReference type="Proteomes" id="UP000231542">
    <property type="component" value="Unassembled WGS sequence"/>
</dbReference>
<dbReference type="AlphaFoldDB" id="A0A2H0YV16"/>
<proteinExistence type="predicted"/>
<dbReference type="Gene3D" id="3.20.20.80">
    <property type="entry name" value="Glycosidases"/>
    <property type="match status" value="1"/>
</dbReference>
<dbReference type="EMBL" id="PEXU01000047">
    <property type="protein sequence ID" value="PIS42335.1"/>
    <property type="molecule type" value="Genomic_DNA"/>
</dbReference>
<dbReference type="PANTHER" id="PTHR12631">
    <property type="entry name" value="ALPHA-L-IDURONIDASE"/>
    <property type="match status" value="1"/>
</dbReference>
<dbReference type="InterPro" id="IPR024655">
    <property type="entry name" value="Asl1_glyco_hydro_catalytic"/>
</dbReference>
<evidence type="ECO:0000259" key="1">
    <source>
        <dbReference type="Pfam" id="PF11790"/>
    </source>
</evidence>
<dbReference type="PANTHER" id="PTHR12631:SF10">
    <property type="entry name" value="BETA-XYLOSIDASE-LIKE PROTEIN-RELATED"/>
    <property type="match status" value="1"/>
</dbReference>
<evidence type="ECO:0000313" key="2">
    <source>
        <dbReference type="EMBL" id="PIS42335.1"/>
    </source>
</evidence>
<dbReference type="InterPro" id="IPR017853">
    <property type="entry name" value="GH"/>
</dbReference>
<sequence>MRKAFIFIIILVFFFYPLVGFAESSTWAVTNDKVGLNVHWALGGFGKDSQYSYRLTQSRTKWVREHFYTEVFMVENPNAWFERYDYVLNEYHRKGIKVLGMLAYGPEHGDFQQPNLELWEDYVRTIVYRYKNRVAAWEIWNEPDSPSYLNPNNPETFGPILETAYRTIKNIDPGALVLNGGLVWPNFYFAEQLFQNYNQYFDRLAVHAYYCREGNNQLLTDLNSLQAVVNKYRPGEKIWITELGCSSFDESFQESYLAGTAQAVLEAGFVEKIFLYNIRNRETGNAYEDHFGLLTLDLRPRLSWNWYRKLPRGPYDQPRISVELEQKHAQELRAVLENYFGLGKIPVSAENWSKLVNAYIYGGYPVIAIVQSLRFGGKTVHPTIHYDYWQESIDYQNYINKDLINGRFVYSYGKARLPIDQEQQKALELKQKLQDQFGLEHLRINDTNWVKLLNAYAYGGYPVEAIARAVIYGGKTVHLEIPWKTWQESADYQEFISKPIPTS</sequence>
<feature type="domain" description="Asl1-like glycosyl hydrolase catalytic" evidence="1">
    <location>
        <begin position="166"/>
        <end position="280"/>
    </location>
</feature>
<dbReference type="InterPro" id="IPR051923">
    <property type="entry name" value="Glycosyl_Hydrolase_39"/>
</dbReference>